<dbReference type="GO" id="GO:0003743">
    <property type="term" value="F:translation initiation factor activity"/>
    <property type="evidence" value="ECO:0007669"/>
    <property type="project" value="TreeGrafter"/>
</dbReference>
<reference evidence="2" key="1">
    <citation type="submission" date="2014-03" db="EMBL/GenBank/DDBJ databases">
        <authorList>
            <person name="Aksoy S."/>
            <person name="Warren W."/>
            <person name="Wilson R.K."/>
        </authorList>
    </citation>
    <scope>NUCLEOTIDE SEQUENCE [LARGE SCALE GENOMIC DNA]</scope>
    <source>
        <strain evidence="2">IAEA</strain>
    </source>
</reference>
<evidence type="ECO:0008006" key="3">
    <source>
        <dbReference type="Google" id="ProtNLM"/>
    </source>
</evidence>
<dbReference type="PANTHER" id="PTHR45887">
    <property type="entry name" value="TRANSLATION INITIATION FACTOR EIF-2B SUBUNIT EPSILON"/>
    <property type="match status" value="1"/>
</dbReference>
<organism evidence="1 2">
    <name type="scientific">Glossina brevipalpis</name>
    <dbReference type="NCBI Taxonomy" id="37001"/>
    <lineage>
        <taxon>Eukaryota</taxon>
        <taxon>Metazoa</taxon>
        <taxon>Ecdysozoa</taxon>
        <taxon>Arthropoda</taxon>
        <taxon>Hexapoda</taxon>
        <taxon>Insecta</taxon>
        <taxon>Pterygota</taxon>
        <taxon>Neoptera</taxon>
        <taxon>Endopterygota</taxon>
        <taxon>Diptera</taxon>
        <taxon>Brachycera</taxon>
        <taxon>Muscomorpha</taxon>
        <taxon>Hippoboscoidea</taxon>
        <taxon>Glossinidae</taxon>
        <taxon>Glossina</taxon>
    </lineage>
</organism>
<evidence type="ECO:0000313" key="1">
    <source>
        <dbReference type="EnsemblMetazoa" id="GBRI018753-PA"/>
    </source>
</evidence>
<protein>
    <recommendedName>
        <fullName evidence="3">Nucleotidyl transferase domain-containing protein</fullName>
    </recommendedName>
</protein>
<dbReference type="GO" id="GO:0005851">
    <property type="term" value="C:eukaryotic translation initiation factor 2B complex"/>
    <property type="evidence" value="ECO:0007669"/>
    <property type="project" value="TreeGrafter"/>
</dbReference>
<dbReference type="SUPFAM" id="SSF53448">
    <property type="entry name" value="Nucleotide-diphospho-sugar transferases"/>
    <property type="match status" value="1"/>
</dbReference>
<dbReference type="EnsemblMetazoa" id="GBRI018753-RA">
    <property type="protein sequence ID" value="GBRI018753-PA"/>
    <property type="gene ID" value="GBRI018753"/>
</dbReference>
<dbReference type="STRING" id="37001.A0A1A9WGD1"/>
<dbReference type="Gene3D" id="3.90.550.10">
    <property type="entry name" value="Spore Coat Polysaccharide Biosynthesis Protein SpsA, Chain A"/>
    <property type="match status" value="1"/>
</dbReference>
<sequence length="422" mass="47597">MSQIFVSEPWQRTTSAQPSCHSPPSQIASRPYAVTGSSCGFHLHRSSAFTPQVQTVQAILIADNNATNFRPFSGTESVALLPLANVLMIDYALETLHRRGVMEMFVFSSLHYQNFRKNIVLLFGKSLASASWAIGMTVHVIGTEGCRCFGDAMRELDRKRLICGHFILLNANSITNSNLKFILEQHKKTVTCDKGTVATLVFKQASTHIRSGSEVLIAMDTQNERSHHDCVYQELSSDFGGFSHNLEIALLHNLIDPEIAIGSPCMLSLFSDNFDFETRIHFVRGILINEEILGNRIYISLLPRQHYVRKVNNLFSYQIVSNDIINRWTYPLVLDMEQHLQKCYRILILIGQNCRLHYVFIFDNVIVEDNCLLELCAIGCGSKIAANCELKGVIVDYNCTVSNNSQLTKSKMFSSFLKNEKL</sequence>
<name>A0A1A9WGD1_9MUSC</name>
<dbReference type="VEuPathDB" id="VectorBase:GBRI018753"/>
<dbReference type="Gene3D" id="2.160.10.10">
    <property type="entry name" value="Hexapeptide repeat proteins"/>
    <property type="match status" value="1"/>
</dbReference>
<dbReference type="GO" id="GO:0031369">
    <property type="term" value="F:translation initiation factor binding"/>
    <property type="evidence" value="ECO:0007669"/>
    <property type="project" value="TreeGrafter"/>
</dbReference>
<reference evidence="1" key="2">
    <citation type="submission" date="2020-05" db="UniProtKB">
        <authorList>
            <consortium name="EnsemblMetazoa"/>
        </authorList>
    </citation>
    <scope>IDENTIFICATION</scope>
    <source>
        <strain evidence="1">IAEA</strain>
    </source>
</reference>
<dbReference type="Proteomes" id="UP000091820">
    <property type="component" value="Unassembled WGS sequence"/>
</dbReference>
<dbReference type="InterPro" id="IPR029044">
    <property type="entry name" value="Nucleotide-diphossugar_trans"/>
</dbReference>
<dbReference type="InterPro" id="IPR051956">
    <property type="entry name" value="eIF2B_epsilon"/>
</dbReference>
<evidence type="ECO:0000313" key="2">
    <source>
        <dbReference type="Proteomes" id="UP000091820"/>
    </source>
</evidence>
<proteinExistence type="predicted"/>
<accession>A0A1A9WGD1</accession>
<dbReference type="AlphaFoldDB" id="A0A1A9WGD1"/>
<dbReference type="GO" id="GO:0005085">
    <property type="term" value="F:guanyl-nucleotide exchange factor activity"/>
    <property type="evidence" value="ECO:0007669"/>
    <property type="project" value="TreeGrafter"/>
</dbReference>
<keyword evidence="2" id="KW-1185">Reference proteome</keyword>
<dbReference type="PANTHER" id="PTHR45887:SF1">
    <property type="entry name" value="TRANSLATION INITIATION FACTOR EIF-2B SUBUNIT EPSILON"/>
    <property type="match status" value="1"/>
</dbReference>